<evidence type="ECO:0000256" key="10">
    <source>
        <dbReference type="SAM" id="MobiDB-lite"/>
    </source>
</evidence>
<keyword evidence="7" id="KW-0206">Cytoskeleton</keyword>
<evidence type="ECO:0000256" key="3">
    <source>
        <dbReference type="ARBA" id="ARBA00022701"/>
    </source>
</evidence>
<keyword evidence="3 9" id="KW-0493">Microtubule</keyword>
<keyword evidence="11" id="KW-0732">Signal</keyword>
<dbReference type="InterPro" id="IPR027640">
    <property type="entry name" value="Kinesin-like_fam"/>
</dbReference>
<comment type="caution">
    <text evidence="13">The sequence shown here is derived from an EMBL/GenBank/DDBJ whole genome shotgun (WGS) entry which is preliminary data.</text>
</comment>
<comment type="similarity">
    <text evidence="8 9">Belongs to the TRAFAC class myosin-kinesin ATPase superfamily. Kinesin family.</text>
</comment>
<dbReference type="InterPro" id="IPR019821">
    <property type="entry name" value="Kinesin_motor_CS"/>
</dbReference>
<evidence type="ECO:0000256" key="2">
    <source>
        <dbReference type="ARBA" id="ARBA00022553"/>
    </source>
</evidence>
<organism evidence="13 14">
    <name type="scientific">Huso huso</name>
    <name type="common">Beluga</name>
    <name type="synonym">Acipenser huso</name>
    <dbReference type="NCBI Taxonomy" id="61971"/>
    <lineage>
        <taxon>Eukaryota</taxon>
        <taxon>Metazoa</taxon>
        <taxon>Chordata</taxon>
        <taxon>Craniata</taxon>
        <taxon>Vertebrata</taxon>
        <taxon>Euteleostomi</taxon>
        <taxon>Actinopterygii</taxon>
        <taxon>Chondrostei</taxon>
        <taxon>Acipenseriformes</taxon>
        <taxon>Acipenseridae</taxon>
        <taxon>Huso</taxon>
    </lineage>
</organism>
<evidence type="ECO:0000313" key="13">
    <source>
        <dbReference type="EMBL" id="KAK6491982.1"/>
    </source>
</evidence>
<reference evidence="13 14" key="1">
    <citation type="submission" date="2021-05" db="EMBL/GenBank/DDBJ databases">
        <authorList>
            <person name="Zahm M."/>
            <person name="Klopp C."/>
            <person name="Cabau C."/>
            <person name="Kuhl H."/>
            <person name="Suciu R."/>
            <person name="Ciorpac M."/>
            <person name="Holostenco D."/>
            <person name="Gessner J."/>
            <person name="Wuertz S."/>
            <person name="Hohne C."/>
            <person name="Stock M."/>
            <person name="Gislard M."/>
            <person name="Lluch J."/>
            <person name="Milhes M."/>
            <person name="Lampietro C."/>
            <person name="Lopez Roques C."/>
            <person name="Donnadieu C."/>
            <person name="Du K."/>
            <person name="Schartl M."/>
            <person name="Guiguen Y."/>
        </authorList>
    </citation>
    <scope>NUCLEOTIDE SEQUENCE [LARGE SCALE GENOMIC DNA]</scope>
    <source>
        <strain evidence="13">Hh-F2</strain>
        <tissue evidence="13">Blood</tissue>
    </source>
</reference>
<keyword evidence="6" id="KW-0175">Coiled coil</keyword>
<evidence type="ECO:0000256" key="1">
    <source>
        <dbReference type="ARBA" id="ARBA00004245"/>
    </source>
</evidence>
<dbReference type="PROSITE" id="PS50067">
    <property type="entry name" value="KINESIN_MOTOR_2"/>
    <property type="match status" value="1"/>
</dbReference>
<dbReference type="PRINTS" id="PR00380">
    <property type="entry name" value="KINESINHEAVY"/>
</dbReference>
<dbReference type="InterPro" id="IPR056524">
    <property type="entry name" value="KIF6/9_C"/>
</dbReference>
<dbReference type="PROSITE" id="PS00411">
    <property type="entry name" value="KINESIN_MOTOR_1"/>
    <property type="match status" value="1"/>
</dbReference>
<dbReference type="PANTHER" id="PTHR47968">
    <property type="entry name" value="CENTROMERE PROTEIN E"/>
    <property type="match status" value="1"/>
</dbReference>
<keyword evidence="8 9" id="KW-0505">Motor protein</keyword>
<sequence>MNALLITVFILFLQLKMSARSNGVSVFVRTRPSVNFAQDLIEYLPDQKTINIHMKKDTRNVVNNQQSDWAFKMDGVLHNVSQSHVYDMTAKNVVLRALDGYNGTVMCYGQTGAGKTYTMTGATENYKQRGIIPRALQQIFRETEERSEQAFTVWISFLEIYNETLFDLLSTLPDADSRDSQMTIVDDGNGVRVKGLSVHLTNNEEEALNLLFEGETNRIIASHALNKNSSRSHCILTVYIESRSRTLSNAKYVTSKLNLVDLAGSERLGKTGSEGQVLREAMYINKSLSFLEQAIIALADHRRDHIPFRQSKLTYALKDSLGGNCNTVLVANIYEEAAQIEETLSTLRFATRMKCVQTEPAVNEHIDPVLQVKKLEMEIRQLKNELAIHDSLANRSLVSYDAMSDTQIADINFQVHRYLEGTTDEIEIVNIRQIQEVFAQFKVVLHQQEQEIEAKIRQKYTLIDRSDSAAIAAAVKAGHPVDMVGEVDGQGFGIGVAPSAAKHGGSSIISAKKAKMKKGKEMISPGRKDGLVSPGDGKEVEMGSLSKMYQLVSSTKDLESKEHDVHSIESHRSESACKDDHSRPNSPPPKSEAFEDFKSERGSEINRILKENKSILLEKRKKVKELMDIINYTKEEIDSTKQALLAKKQDRQLQGEYVNEEGETVIDEEEFDLIMKLKELKACYRSNYDELRNTKAEDQYCQRLVEQCRSRLLTEFESWYNESYLIPEEVQNALRDRGSIRPGMMPLNRVLALEEDEQERFERLHQELLSSSPGSISFYNAHMRTQQRKHYFRAMSQAQPQRKTARVIVPQVKNKPPSILLSS</sequence>
<evidence type="ECO:0000313" key="14">
    <source>
        <dbReference type="Proteomes" id="UP001369086"/>
    </source>
</evidence>
<dbReference type="EMBL" id="JAHFZB010000003">
    <property type="protein sequence ID" value="KAK6491982.1"/>
    <property type="molecule type" value="Genomic_DNA"/>
</dbReference>
<evidence type="ECO:0000259" key="12">
    <source>
        <dbReference type="PROSITE" id="PS50067"/>
    </source>
</evidence>
<evidence type="ECO:0000256" key="5">
    <source>
        <dbReference type="ARBA" id="ARBA00022840"/>
    </source>
</evidence>
<evidence type="ECO:0000256" key="9">
    <source>
        <dbReference type="RuleBase" id="RU000394"/>
    </source>
</evidence>
<dbReference type="SUPFAM" id="SSF52540">
    <property type="entry name" value="P-loop containing nucleoside triphosphate hydrolases"/>
    <property type="match status" value="1"/>
</dbReference>
<evidence type="ECO:0000256" key="7">
    <source>
        <dbReference type="ARBA" id="ARBA00023212"/>
    </source>
</evidence>
<feature type="region of interest" description="Disordered" evidence="10">
    <location>
        <begin position="516"/>
        <end position="539"/>
    </location>
</feature>
<keyword evidence="4 8" id="KW-0547">Nucleotide-binding</keyword>
<feature type="chain" id="PRO_5046931574" description="Kinesin-like protein" evidence="11">
    <location>
        <begin position="22"/>
        <end position="823"/>
    </location>
</feature>
<feature type="signal peptide" evidence="11">
    <location>
        <begin position="1"/>
        <end position="21"/>
    </location>
</feature>
<dbReference type="InterPro" id="IPR036961">
    <property type="entry name" value="Kinesin_motor_dom_sf"/>
</dbReference>
<feature type="binding site" evidence="8">
    <location>
        <begin position="109"/>
        <end position="116"/>
    </location>
    <ligand>
        <name>ATP</name>
        <dbReference type="ChEBI" id="CHEBI:30616"/>
    </ligand>
</feature>
<evidence type="ECO:0000256" key="8">
    <source>
        <dbReference type="PROSITE-ProRule" id="PRU00283"/>
    </source>
</evidence>
<gene>
    <name evidence="13" type="ORF">HHUSO_G4206</name>
</gene>
<keyword evidence="2" id="KW-0597">Phosphoprotein</keyword>
<dbReference type="Proteomes" id="UP001369086">
    <property type="component" value="Unassembled WGS sequence"/>
</dbReference>
<dbReference type="Gene3D" id="3.40.850.10">
    <property type="entry name" value="Kinesin motor domain"/>
    <property type="match status" value="1"/>
</dbReference>
<dbReference type="InterPro" id="IPR027417">
    <property type="entry name" value="P-loop_NTPase"/>
</dbReference>
<dbReference type="Pfam" id="PF00225">
    <property type="entry name" value="Kinesin"/>
    <property type="match status" value="1"/>
</dbReference>
<dbReference type="Pfam" id="PF23735">
    <property type="entry name" value="KIF9"/>
    <property type="match status" value="1"/>
</dbReference>
<feature type="domain" description="Kinesin motor" evidence="12">
    <location>
        <begin position="23"/>
        <end position="356"/>
    </location>
</feature>
<evidence type="ECO:0000256" key="11">
    <source>
        <dbReference type="SAM" id="SignalP"/>
    </source>
</evidence>
<dbReference type="InterPro" id="IPR001752">
    <property type="entry name" value="Kinesin_motor_dom"/>
</dbReference>
<comment type="subcellular location">
    <subcellularLocation>
        <location evidence="1">Cytoplasm</location>
        <location evidence="1">Cytoskeleton</location>
    </subcellularLocation>
</comment>
<protein>
    <recommendedName>
        <fullName evidence="9">Kinesin-like protein</fullName>
    </recommendedName>
</protein>
<keyword evidence="14" id="KW-1185">Reference proteome</keyword>
<dbReference type="SMART" id="SM00129">
    <property type="entry name" value="KISc"/>
    <property type="match status" value="1"/>
</dbReference>
<feature type="compositionally biased region" description="Basic and acidic residues" evidence="10">
    <location>
        <begin position="526"/>
        <end position="539"/>
    </location>
</feature>
<evidence type="ECO:0000256" key="6">
    <source>
        <dbReference type="ARBA" id="ARBA00023054"/>
    </source>
</evidence>
<proteinExistence type="inferred from homology"/>
<keyword evidence="5 8" id="KW-0067">ATP-binding</keyword>
<feature type="compositionally biased region" description="Basic and acidic residues" evidence="10">
    <location>
        <begin position="557"/>
        <end position="583"/>
    </location>
</feature>
<keyword evidence="7" id="KW-0963">Cytoplasm</keyword>
<dbReference type="PANTHER" id="PTHR47968:SF62">
    <property type="entry name" value="KINESIN FAMILY MEMBER 5A"/>
    <property type="match status" value="1"/>
</dbReference>
<name>A0ABR1A4G7_HUSHU</name>
<feature type="region of interest" description="Disordered" evidence="10">
    <location>
        <begin position="557"/>
        <end position="596"/>
    </location>
</feature>
<accession>A0ABR1A4G7</accession>
<evidence type="ECO:0000256" key="4">
    <source>
        <dbReference type="ARBA" id="ARBA00022741"/>
    </source>
</evidence>